<evidence type="ECO:0000256" key="5">
    <source>
        <dbReference type="SAM" id="Phobius"/>
    </source>
</evidence>
<dbReference type="AlphaFoldDB" id="A0AAP0WY53"/>
<reference evidence="8 9" key="1">
    <citation type="journal article" date="2024" name="Plant J.">
        <title>Genome sequences and population genomics reveal climatic adaptation and genomic divergence between two closely related sweetgum species.</title>
        <authorList>
            <person name="Xu W.Q."/>
            <person name="Ren C.Q."/>
            <person name="Zhang X.Y."/>
            <person name="Comes H.P."/>
            <person name="Liu X.H."/>
            <person name="Li Y.G."/>
            <person name="Kettle C.J."/>
            <person name="Jalonen R."/>
            <person name="Gaisberger H."/>
            <person name="Ma Y.Z."/>
            <person name="Qiu Y.X."/>
        </authorList>
    </citation>
    <scope>NUCLEOTIDE SEQUENCE [LARGE SCALE GENOMIC DNA]</scope>
    <source>
        <strain evidence="8">Hangzhou</strain>
    </source>
</reference>
<evidence type="ECO:0000313" key="8">
    <source>
        <dbReference type="EMBL" id="KAK9279595.1"/>
    </source>
</evidence>
<comment type="subcellular location">
    <subcellularLocation>
        <location evidence="1">Membrane</location>
        <topology evidence="1">Multi-pass membrane protein</topology>
    </subcellularLocation>
</comment>
<keyword evidence="4 5" id="KW-0472">Membrane</keyword>
<keyword evidence="9" id="KW-1185">Reference proteome</keyword>
<protein>
    <submittedName>
        <fullName evidence="8">Uncharacterized protein</fullName>
    </submittedName>
</protein>
<dbReference type="PANTHER" id="PTHR21576">
    <property type="entry name" value="UNCHARACTERIZED NODULIN-LIKE PROTEIN"/>
    <property type="match status" value="1"/>
</dbReference>
<evidence type="ECO:0000313" key="9">
    <source>
        <dbReference type="Proteomes" id="UP001415857"/>
    </source>
</evidence>
<feature type="domain" description="NFD4 C-terminal" evidence="7">
    <location>
        <begin position="256"/>
        <end position="330"/>
    </location>
</feature>
<dbReference type="Pfam" id="PF23262">
    <property type="entry name" value="NFD4_C"/>
    <property type="match status" value="1"/>
</dbReference>
<feature type="transmembrane region" description="Helical" evidence="5">
    <location>
        <begin position="272"/>
        <end position="290"/>
    </location>
</feature>
<dbReference type="InterPro" id="IPR010658">
    <property type="entry name" value="Nodulin-like"/>
</dbReference>
<dbReference type="Proteomes" id="UP001415857">
    <property type="component" value="Unassembled WGS sequence"/>
</dbReference>
<name>A0AAP0WY53_LIQFO</name>
<dbReference type="Pfam" id="PF06813">
    <property type="entry name" value="Nodulin-like"/>
    <property type="match status" value="1"/>
</dbReference>
<dbReference type="PANTHER" id="PTHR21576:SF11">
    <property type="entry name" value="MAJOR FACILITATOR SUPERFAMILY PROTEIN"/>
    <property type="match status" value="1"/>
</dbReference>
<dbReference type="GO" id="GO:0016020">
    <property type="term" value="C:membrane"/>
    <property type="evidence" value="ECO:0007669"/>
    <property type="project" value="UniProtKB-SubCell"/>
</dbReference>
<dbReference type="InterPro" id="IPR056555">
    <property type="entry name" value="NFD4_C"/>
</dbReference>
<evidence type="ECO:0000256" key="2">
    <source>
        <dbReference type="ARBA" id="ARBA00022692"/>
    </source>
</evidence>
<comment type="caution">
    <text evidence="8">The sequence shown here is derived from an EMBL/GenBank/DDBJ whole genome shotgun (WGS) entry which is preliminary data.</text>
</comment>
<feature type="transmembrane region" description="Helical" evidence="5">
    <location>
        <begin position="183"/>
        <end position="203"/>
    </location>
</feature>
<feature type="transmembrane region" description="Helical" evidence="5">
    <location>
        <begin position="120"/>
        <end position="140"/>
    </location>
</feature>
<evidence type="ECO:0000256" key="3">
    <source>
        <dbReference type="ARBA" id="ARBA00022989"/>
    </source>
</evidence>
<keyword evidence="3 5" id="KW-1133">Transmembrane helix</keyword>
<evidence type="ECO:0000256" key="4">
    <source>
        <dbReference type="ARBA" id="ARBA00023136"/>
    </source>
</evidence>
<evidence type="ECO:0000259" key="7">
    <source>
        <dbReference type="Pfam" id="PF23262"/>
    </source>
</evidence>
<evidence type="ECO:0000256" key="1">
    <source>
        <dbReference type="ARBA" id="ARBA00004141"/>
    </source>
</evidence>
<gene>
    <name evidence="8" type="ORF">L1049_013274</name>
</gene>
<proteinExistence type="predicted"/>
<keyword evidence="2 5" id="KW-0812">Transmembrane</keyword>
<feature type="domain" description="Nodulin-like" evidence="6">
    <location>
        <begin position="62"/>
        <end position="202"/>
    </location>
</feature>
<sequence length="332" mass="36835">MAPIPKWNKLQSPRLLLSTQKPPLHVSTPAQQPRLRLRCRKTPRLVFRHRRDLPPSMASPHGNGICWINTVCYVVSIKNFPSNRQVAVGLSTSYQGLSAKIYTDIVDAFFSSSPTTRAKAYLLLNSILPLVGCVIAAPFVRDVSVGITKRVEGGFIVMFVITITTGIYAVISSLGSISSKLSPVNNLIGLGVFLLAPLVVPLSEKIRDVLNKKGLIYREKRVCDFTIEEFDDGVERVLESGVKEGEDIGEEVREGAVMEEIGVKLMVRRVEFWLYFFVYICGATIGLVYLNNLGQIAESRGYSRTSSLVSLSSSFGFFGRLMPSLLDYCFSR</sequence>
<evidence type="ECO:0000259" key="6">
    <source>
        <dbReference type="Pfam" id="PF06813"/>
    </source>
</evidence>
<organism evidence="8 9">
    <name type="scientific">Liquidambar formosana</name>
    <name type="common">Formosan gum</name>
    <dbReference type="NCBI Taxonomy" id="63359"/>
    <lineage>
        <taxon>Eukaryota</taxon>
        <taxon>Viridiplantae</taxon>
        <taxon>Streptophyta</taxon>
        <taxon>Embryophyta</taxon>
        <taxon>Tracheophyta</taxon>
        <taxon>Spermatophyta</taxon>
        <taxon>Magnoliopsida</taxon>
        <taxon>eudicotyledons</taxon>
        <taxon>Gunneridae</taxon>
        <taxon>Pentapetalae</taxon>
        <taxon>Saxifragales</taxon>
        <taxon>Altingiaceae</taxon>
        <taxon>Liquidambar</taxon>
    </lineage>
</organism>
<feature type="transmembrane region" description="Helical" evidence="5">
    <location>
        <begin position="152"/>
        <end position="171"/>
    </location>
</feature>
<dbReference type="EMBL" id="JBBPBK010000008">
    <property type="protein sequence ID" value="KAK9279595.1"/>
    <property type="molecule type" value="Genomic_DNA"/>
</dbReference>
<accession>A0AAP0WY53</accession>